<feature type="transmembrane region" description="Helical" evidence="8">
    <location>
        <begin position="147"/>
        <end position="176"/>
    </location>
</feature>
<comment type="subcellular location">
    <subcellularLocation>
        <location evidence="8">Cell inner membrane</location>
        <topology evidence="8">Multi-pass membrane protein</topology>
    </subcellularLocation>
    <subcellularLocation>
        <location evidence="2">Membrane</location>
        <topology evidence="2">Multi-pass membrane protein</topology>
    </subcellularLocation>
</comment>
<protein>
    <submittedName>
        <fullName evidence="9">Phospholipid/cholesterol/gamma-HCH transport system permease protein</fullName>
    </submittedName>
</protein>
<evidence type="ECO:0000256" key="6">
    <source>
        <dbReference type="ARBA" id="ARBA00022989"/>
    </source>
</evidence>
<dbReference type="InterPro" id="IPR030802">
    <property type="entry name" value="Permease_MalE"/>
</dbReference>
<dbReference type="GO" id="GO:0043190">
    <property type="term" value="C:ATP-binding cassette (ABC) transporter complex"/>
    <property type="evidence" value="ECO:0007669"/>
    <property type="project" value="InterPro"/>
</dbReference>
<dbReference type="GO" id="GO:0005548">
    <property type="term" value="F:phospholipid transporter activity"/>
    <property type="evidence" value="ECO:0007669"/>
    <property type="project" value="TreeGrafter"/>
</dbReference>
<evidence type="ECO:0000256" key="5">
    <source>
        <dbReference type="ARBA" id="ARBA00022692"/>
    </source>
</evidence>
<sequence length="257" mass="26938">MNVFAATGRGTLAVVREVGRIAQFAARGAVGWAAGPFYWRAFLNALMRIGFNSLPVIGLTAIFTGAALALNIYEGGARFNAETFLPQILGVSIVRELGPVLAALMVSGRSASAMAAELGAMRVSDQIDAMSTLAVDPFKYLVSPRMLAATIALPVLVLVADIIGVYGGYLVAVHALDFSGTVFIRNLWEFLTNDDIVSGLIKAAVFGFLLSAMGCYYGYNSRGGAQGVGAATRSAVVGSAVLILAANYLLTSLFIRV</sequence>
<dbReference type="PANTHER" id="PTHR30188">
    <property type="entry name" value="ABC TRANSPORTER PERMEASE PROTEIN-RELATED"/>
    <property type="match status" value="1"/>
</dbReference>
<evidence type="ECO:0000313" key="9">
    <source>
        <dbReference type="EMBL" id="SNT75082.1"/>
    </source>
</evidence>
<dbReference type="OrthoDB" id="9806241at2"/>
<proteinExistence type="inferred from homology"/>
<evidence type="ECO:0000256" key="4">
    <source>
        <dbReference type="ARBA" id="ARBA00022448"/>
    </source>
</evidence>
<dbReference type="Pfam" id="PF02405">
    <property type="entry name" value="MlaE"/>
    <property type="match status" value="1"/>
</dbReference>
<reference evidence="9 10" key="1">
    <citation type="submission" date="2017-07" db="EMBL/GenBank/DDBJ databases">
        <authorList>
            <person name="Sun Z.S."/>
            <person name="Albrecht U."/>
            <person name="Echele G."/>
            <person name="Lee C.C."/>
        </authorList>
    </citation>
    <scope>NUCLEOTIDE SEQUENCE [LARGE SCALE GENOMIC DNA]</scope>
    <source>
        <strain evidence="9 10">CGMCC 1.12710</strain>
    </source>
</reference>
<feature type="transmembrane region" description="Helical" evidence="8">
    <location>
        <begin position="49"/>
        <end position="72"/>
    </location>
</feature>
<dbReference type="InterPro" id="IPR003453">
    <property type="entry name" value="ABC_MlaE_roteobac"/>
</dbReference>
<keyword evidence="8" id="KW-0997">Cell inner membrane</keyword>
<keyword evidence="6 8" id="KW-1133">Transmembrane helix</keyword>
<keyword evidence="4" id="KW-0813">Transport</keyword>
<feature type="transmembrane region" description="Helical" evidence="8">
    <location>
        <begin position="196"/>
        <end position="219"/>
    </location>
</feature>
<organism evidence="9 10">
    <name type="scientific">Amphiplicatus metriothermophilus</name>
    <dbReference type="NCBI Taxonomy" id="1519374"/>
    <lineage>
        <taxon>Bacteria</taxon>
        <taxon>Pseudomonadati</taxon>
        <taxon>Pseudomonadota</taxon>
        <taxon>Alphaproteobacteria</taxon>
        <taxon>Parvularculales</taxon>
        <taxon>Parvularculaceae</taxon>
        <taxon>Amphiplicatus</taxon>
    </lineage>
</organism>
<comment type="caution">
    <text evidence="8">Lacks conserved residue(s) required for the propagation of feature annotation.</text>
</comment>
<keyword evidence="7 8" id="KW-0472">Membrane</keyword>
<evidence type="ECO:0000313" key="10">
    <source>
        <dbReference type="Proteomes" id="UP000198346"/>
    </source>
</evidence>
<evidence type="ECO:0000256" key="7">
    <source>
        <dbReference type="ARBA" id="ARBA00023136"/>
    </source>
</evidence>
<keyword evidence="5 8" id="KW-0812">Transmembrane</keyword>
<dbReference type="RefSeq" id="WP_089412969.1">
    <property type="nucleotide sequence ID" value="NZ_FZQA01000007.1"/>
</dbReference>
<comment type="function">
    <text evidence="1">Could be part of an ABC transporter complex.</text>
</comment>
<evidence type="ECO:0000256" key="8">
    <source>
        <dbReference type="RuleBase" id="RU362044"/>
    </source>
</evidence>
<dbReference type="Proteomes" id="UP000198346">
    <property type="component" value="Unassembled WGS sequence"/>
</dbReference>
<evidence type="ECO:0000256" key="3">
    <source>
        <dbReference type="ARBA" id="ARBA00007556"/>
    </source>
</evidence>
<comment type="similarity">
    <text evidence="3 8">Belongs to the MlaE permease family.</text>
</comment>
<dbReference type="AlphaFoldDB" id="A0A239PYQ4"/>
<evidence type="ECO:0000256" key="2">
    <source>
        <dbReference type="ARBA" id="ARBA00004141"/>
    </source>
</evidence>
<accession>A0A239PYQ4</accession>
<evidence type="ECO:0000256" key="1">
    <source>
        <dbReference type="ARBA" id="ARBA00003787"/>
    </source>
</evidence>
<feature type="transmembrane region" description="Helical" evidence="8">
    <location>
        <begin position="231"/>
        <end position="255"/>
    </location>
</feature>
<dbReference type="EMBL" id="FZQA01000007">
    <property type="protein sequence ID" value="SNT75082.1"/>
    <property type="molecule type" value="Genomic_DNA"/>
</dbReference>
<dbReference type="PANTHER" id="PTHR30188:SF4">
    <property type="entry name" value="PROTEIN TRIGALACTOSYLDIACYLGLYCEROL 1, CHLOROPLASTIC"/>
    <property type="match status" value="1"/>
</dbReference>
<dbReference type="NCBIfam" id="TIGR00056">
    <property type="entry name" value="MlaE family lipid ABC transporter permease subunit"/>
    <property type="match status" value="1"/>
</dbReference>
<keyword evidence="10" id="KW-1185">Reference proteome</keyword>
<name>A0A239PYQ4_9PROT</name>
<gene>
    <name evidence="9" type="ORF">SAMN06297382_2524</name>
</gene>
<keyword evidence="8" id="KW-1003">Cell membrane</keyword>